<name>A0A1P9WUS8_9BACT</name>
<dbReference type="Gene3D" id="3.40.1350.10">
    <property type="match status" value="1"/>
</dbReference>
<evidence type="ECO:0000313" key="2">
    <source>
        <dbReference type="Proteomes" id="UP000187941"/>
    </source>
</evidence>
<dbReference type="OrthoDB" id="963690at2"/>
<accession>A0A1P9WUS8</accession>
<protein>
    <recommendedName>
        <fullName evidence="3">Fatty-acid oxidation protein subunit alpha</fullName>
    </recommendedName>
</protein>
<dbReference type="Proteomes" id="UP000187941">
    <property type="component" value="Chromosome"/>
</dbReference>
<dbReference type="Pfam" id="PF08814">
    <property type="entry name" value="XisH"/>
    <property type="match status" value="1"/>
</dbReference>
<dbReference type="STRING" id="1178516.AWR27_07050"/>
<dbReference type="CDD" id="cd22366">
    <property type="entry name" value="XisH-like"/>
    <property type="match status" value="1"/>
</dbReference>
<evidence type="ECO:0008006" key="3">
    <source>
        <dbReference type="Google" id="ProtNLM"/>
    </source>
</evidence>
<dbReference type="GO" id="GO:0003676">
    <property type="term" value="F:nucleic acid binding"/>
    <property type="evidence" value="ECO:0007669"/>
    <property type="project" value="InterPro"/>
</dbReference>
<dbReference type="SUPFAM" id="SSF52980">
    <property type="entry name" value="Restriction endonuclease-like"/>
    <property type="match status" value="1"/>
</dbReference>
<proteinExistence type="predicted"/>
<dbReference type="AlphaFoldDB" id="A0A1P9WUS8"/>
<sequence>MARDLYHNNVRKALEKDGWSITHDPYSMRVEEVGYEIDLGAEMLIAAEKGTTKIAVEIKSFAGPSTINEFHKAVGQFNDYYVAMSIQDPERILYLAIPEDVWNRFFQKNVIQKSLERIGAKVIVYDPHQNKIVQWKS</sequence>
<dbReference type="RefSeq" id="WP_077130545.1">
    <property type="nucleotide sequence ID" value="NZ_CP014263.1"/>
</dbReference>
<dbReference type="InterPro" id="IPR011856">
    <property type="entry name" value="tRNA_endonuc-like_dom_sf"/>
</dbReference>
<dbReference type="InterPro" id="IPR011335">
    <property type="entry name" value="Restrct_endonuc-II-like"/>
</dbReference>
<gene>
    <name evidence="1" type="ORF">AWR27_07050</name>
</gene>
<dbReference type="KEGG" id="smon:AWR27_07050"/>
<dbReference type="EMBL" id="CP014263">
    <property type="protein sequence ID" value="AQG79098.1"/>
    <property type="molecule type" value="Genomic_DNA"/>
</dbReference>
<keyword evidence="2" id="KW-1185">Reference proteome</keyword>
<dbReference type="InterPro" id="IPR014919">
    <property type="entry name" value="XisH"/>
</dbReference>
<reference evidence="1 2" key="1">
    <citation type="submission" date="2016-01" db="EMBL/GenBank/DDBJ databases">
        <authorList>
            <person name="Oliw E.H."/>
        </authorList>
    </citation>
    <scope>NUCLEOTIDE SEQUENCE [LARGE SCALE GENOMIC DNA]</scope>
    <source>
        <strain evidence="1 2">DY10</strain>
    </source>
</reference>
<organism evidence="1 2">
    <name type="scientific">Spirosoma montaniterrae</name>
    <dbReference type="NCBI Taxonomy" id="1178516"/>
    <lineage>
        <taxon>Bacteria</taxon>
        <taxon>Pseudomonadati</taxon>
        <taxon>Bacteroidota</taxon>
        <taxon>Cytophagia</taxon>
        <taxon>Cytophagales</taxon>
        <taxon>Cytophagaceae</taxon>
        <taxon>Spirosoma</taxon>
    </lineage>
</organism>
<evidence type="ECO:0000313" key="1">
    <source>
        <dbReference type="EMBL" id="AQG79098.1"/>
    </source>
</evidence>